<dbReference type="SUPFAM" id="SSF46938">
    <property type="entry name" value="CRAL/TRIO N-terminal domain"/>
    <property type="match status" value="1"/>
</dbReference>
<dbReference type="SMART" id="SM00516">
    <property type="entry name" value="SEC14"/>
    <property type="match status" value="1"/>
</dbReference>
<dbReference type="Gene3D" id="1.20.5.1200">
    <property type="entry name" value="Alpha-tocopherol transfer"/>
    <property type="match status" value="1"/>
</dbReference>
<dbReference type="PANTHER" id="PTHR10174">
    <property type="entry name" value="ALPHA-TOCOPHEROL TRANSFER PROTEIN-RELATED"/>
    <property type="match status" value="1"/>
</dbReference>
<evidence type="ECO:0000313" key="4">
    <source>
        <dbReference type="Proteomes" id="UP000694400"/>
    </source>
</evidence>
<dbReference type="PROSITE" id="PS50191">
    <property type="entry name" value="CRAL_TRIO"/>
    <property type="match status" value="1"/>
</dbReference>
<accession>A0A8B9T146</accession>
<dbReference type="Ensembl" id="ENSAPLT00020015537.1">
    <property type="protein sequence ID" value="ENSAPLP00020014422.1"/>
    <property type="gene ID" value="ENSAPLG00020010512.1"/>
</dbReference>
<evidence type="ECO:0000259" key="2">
    <source>
        <dbReference type="PROSITE" id="PS50191"/>
    </source>
</evidence>
<dbReference type="SUPFAM" id="SSF52087">
    <property type="entry name" value="CRAL/TRIO domain"/>
    <property type="match status" value="1"/>
</dbReference>
<dbReference type="Proteomes" id="UP000694400">
    <property type="component" value="Chromosome 16"/>
</dbReference>
<feature type="domain" description="CRAL-TRIO" evidence="2">
    <location>
        <begin position="147"/>
        <end position="267"/>
    </location>
</feature>
<name>A0A8B9T146_ANAPL</name>
<dbReference type="PRINTS" id="PR00180">
    <property type="entry name" value="CRETINALDHBP"/>
</dbReference>
<reference evidence="3" key="1">
    <citation type="submission" date="2019-08" db="EMBL/GenBank/DDBJ databases">
        <title>Three high-quality genomes provides insights into domestication of ducks.</title>
        <authorList>
            <person name="Hou Z.C."/>
            <person name="Zhu F."/>
            <person name="Yin Z.T."/>
            <person name="Zhang F."/>
        </authorList>
    </citation>
    <scope>NUCLEOTIDE SEQUENCE [LARGE SCALE GENOMIC DNA]</scope>
</reference>
<dbReference type="GO" id="GO:1902936">
    <property type="term" value="F:phosphatidylinositol bisphosphate binding"/>
    <property type="evidence" value="ECO:0007669"/>
    <property type="project" value="TreeGrafter"/>
</dbReference>
<dbReference type="Pfam" id="PF03765">
    <property type="entry name" value="CRAL_TRIO_N"/>
    <property type="match status" value="1"/>
</dbReference>
<reference evidence="3" key="3">
    <citation type="submission" date="2025-09" db="UniProtKB">
        <authorList>
            <consortium name="Ensembl"/>
        </authorList>
    </citation>
    <scope>IDENTIFICATION</scope>
</reference>
<evidence type="ECO:0000313" key="3">
    <source>
        <dbReference type="Ensembl" id="ENSAPLP00020014422.1"/>
    </source>
</evidence>
<proteinExistence type="predicted"/>
<dbReference type="PANTHER" id="PTHR10174:SF130">
    <property type="entry name" value="ALPHA-TOCOPHEROL TRANSFER PROTEIN-LIKE"/>
    <property type="match status" value="1"/>
</dbReference>
<feature type="region of interest" description="Disordered" evidence="1">
    <location>
        <begin position="1"/>
        <end position="20"/>
    </location>
</feature>
<dbReference type="Gene3D" id="1.10.8.20">
    <property type="entry name" value="N-terminal domain of phosphatidylinositol transfer protein sec14p"/>
    <property type="match status" value="1"/>
</dbReference>
<dbReference type="CDD" id="cd00170">
    <property type="entry name" value="SEC14"/>
    <property type="match status" value="1"/>
</dbReference>
<dbReference type="InterPro" id="IPR036865">
    <property type="entry name" value="CRAL-TRIO_dom_sf"/>
</dbReference>
<dbReference type="Pfam" id="PF00650">
    <property type="entry name" value="CRAL_TRIO"/>
    <property type="match status" value="1"/>
</dbReference>
<dbReference type="AlphaFoldDB" id="A0A8B9T146"/>
<feature type="compositionally biased region" description="Polar residues" evidence="1">
    <location>
        <begin position="1"/>
        <end position="19"/>
    </location>
</feature>
<dbReference type="SMART" id="SM01100">
    <property type="entry name" value="CRAL_TRIO_N"/>
    <property type="match status" value="1"/>
</dbReference>
<dbReference type="InterPro" id="IPR001251">
    <property type="entry name" value="CRAL-TRIO_dom"/>
</dbReference>
<sequence>MSGDSNCTRTSPSAGSLSDNEFLPDRPKYVCSLSPDLITKAREELQEKPEWRLHYPSLGTCLDDAFLLRFLRARKFDYDRALQLLVNYHTCRRSWPEVFNNLKPSSNIENQFLECVLLAYLYFPTYHPCLVTSDRWTPSNYPITENIRAIYLTLEKLIQSEETQVNGIVILADYKGVSLSKASHFGPFVAKKVIGILQDGFPIRIKAVNIINEPRIFKGIFAIIKPFLKEKIANRFFLHGCDLNSLHQNIPPVILPEEYGGTSGKLDISAWNELLLASEEDFLHDFSQLVLPCDSSPQDMLVSGDADEKQCDDSLRGMKPQLYYCY</sequence>
<dbReference type="Gene3D" id="3.40.525.10">
    <property type="entry name" value="CRAL-TRIO lipid binding domain"/>
    <property type="match status" value="1"/>
</dbReference>
<dbReference type="InterPro" id="IPR011074">
    <property type="entry name" value="CRAL/TRIO_N_dom"/>
</dbReference>
<organism evidence="3 4">
    <name type="scientific">Anas platyrhynchos</name>
    <name type="common">Mallard</name>
    <name type="synonym">Anas boschas</name>
    <dbReference type="NCBI Taxonomy" id="8839"/>
    <lineage>
        <taxon>Eukaryota</taxon>
        <taxon>Metazoa</taxon>
        <taxon>Chordata</taxon>
        <taxon>Craniata</taxon>
        <taxon>Vertebrata</taxon>
        <taxon>Euteleostomi</taxon>
        <taxon>Archelosauria</taxon>
        <taxon>Archosauria</taxon>
        <taxon>Dinosauria</taxon>
        <taxon>Saurischia</taxon>
        <taxon>Theropoda</taxon>
        <taxon>Coelurosauria</taxon>
        <taxon>Aves</taxon>
        <taxon>Neognathae</taxon>
        <taxon>Galloanserae</taxon>
        <taxon>Anseriformes</taxon>
        <taxon>Anatidae</taxon>
        <taxon>Anatinae</taxon>
        <taxon>Anas</taxon>
    </lineage>
</organism>
<protein>
    <submittedName>
        <fullName evidence="3">Alpha tocopherol transfer protein like</fullName>
    </submittedName>
</protein>
<dbReference type="GO" id="GO:0016020">
    <property type="term" value="C:membrane"/>
    <property type="evidence" value="ECO:0007669"/>
    <property type="project" value="TreeGrafter"/>
</dbReference>
<evidence type="ECO:0000256" key="1">
    <source>
        <dbReference type="SAM" id="MobiDB-lite"/>
    </source>
</evidence>
<reference evidence="3" key="2">
    <citation type="submission" date="2025-08" db="UniProtKB">
        <authorList>
            <consortium name="Ensembl"/>
        </authorList>
    </citation>
    <scope>IDENTIFICATION</scope>
</reference>
<dbReference type="InterPro" id="IPR036273">
    <property type="entry name" value="CRAL/TRIO_N_dom_sf"/>
</dbReference>